<dbReference type="GO" id="GO:0008168">
    <property type="term" value="F:methyltransferase activity"/>
    <property type="evidence" value="ECO:0007669"/>
    <property type="project" value="UniProtKB-KW"/>
</dbReference>
<evidence type="ECO:0000256" key="1">
    <source>
        <dbReference type="ARBA" id="ARBA00022603"/>
    </source>
</evidence>
<dbReference type="EMBL" id="JAYKXP010000173">
    <property type="protein sequence ID" value="KAK7021283.1"/>
    <property type="molecule type" value="Genomic_DNA"/>
</dbReference>
<evidence type="ECO:0000313" key="6">
    <source>
        <dbReference type="Proteomes" id="UP001383192"/>
    </source>
</evidence>
<gene>
    <name evidence="5" type="ORF">VNI00_017458</name>
</gene>
<keyword evidence="3" id="KW-0949">S-adenosyl-L-methionine</keyword>
<dbReference type="InterPro" id="IPR036390">
    <property type="entry name" value="WH_DNA-bd_sf"/>
</dbReference>
<dbReference type="AlphaFoldDB" id="A0AAW0B5H0"/>
<dbReference type="PANTHER" id="PTHR43712:SF2">
    <property type="entry name" value="O-METHYLTRANSFERASE CICE"/>
    <property type="match status" value="1"/>
</dbReference>
<keyword evidence="2" id="KW-0808">Transferase</keyword>
<evidence type="ECO:0000256" key="2">
    <source>
        <dbReference type="ARBA" id="ARBA00022679"/>
    </source>
</evidence>
<evidence type="ECO:0000313" key="5">
    <source>
        <dbReference type="EMBL" id="KAK7021283.1"/>
    </source>
</evidence>
<organism evidence="5 6">
    <name type="scientific">Paramarasmius palmivorus</name>
    <dbReference type="NCBI Taxonomy" id="297713"/>
    <lineage>
        <taxon>Eukaryota</taxon>
        <taxon>Fungi</taxon>
        <taxon>Dikarya</taxon>
        <taxon>Basidiomycota</taxon>
        <taxon>Agaricomycotina</taxon>
        <taxon>Agaricomycetes</taxon>
        <taxon>Agaricomycetidae</taxon>
        <taxon>Agaricales</taxon>
        <taxon>Marasmiineae</taxon>
        <taxon>Marasmiaceae</taxon>
        <taxon>Paramarasmius</taxon>
    </lineage>
</organism>
<dbReference type="SUPFAM" id="SSF46785">
    <property type="entry name" value="Winged helix' DNA-binding domain"/>
    <property type="match status" value="1"/>
</dbReference>
<dbReference type="InterPro" id="IPR036388">
    <property type="entry name" value="WH-like_DNA-bd_sf"/>
</dbReference>
<name>A0AAW0B5H0_9AGAR</name>
<reference evidence="5 6" key="1">
    <citation type="submission" date="2024-01" db="EMBL/GenBank/DDBJ databases">
        <title>A draft genome for a cacao thread blight-causing isolate of Paramarasmius palmivorus.</title>
        <authorList>
            <person name="Baruah I.K."/>
            <person name="Bukari Y."/>
            <person name="Amoako-Attah I."/>
            <person name="Meinhardt L.W."/>
            <person name="Bailey B.A."/>
            <person name="Cohen S.P."/>
        </authorList>
    </citation>
    <scope>NUCLEOTIDE SEQUENCE [LARGE SCALE GENOMIC DNA]</scope>
    <source>
        <strain evidence="5 6">GH-12</strain>
    </source>
</reference>
<protein>
    <recommendedName>
        <fullName evidence="4">O-methyltransferase dimerisation domain-containing protein</fullName>
    </recommendedName>
</protein>
<comment type="caution">
    <text evidence="5">The sequence shown here is derived from an EMBL/GenBank/DDBJ whole genome shotgun (WGS) entry which is preliminary data.</text>
</comment>
<proteinExistence type="predicted"/>
<evidence type="ECO:0000259" key="4">
    <source>
        <dbReference type="Pfam" id="PF08100"/>
    </source>
</evidence>
<accession>A0AAW0B5H0</accession>
<dbReference type="Gene3D" id="1.10.10.10">
    <property type="entry name" value="Winged helix-like DNA-binding domain superfamily/Winged helix DNA-binding domain"/>
    <property type="match status" value="1"/>
</dbReference>
<keyword evidence="6" id="KW-1185">Reference proteome</keyword>
<dbReference type="Pfam" id="PF08100">
    <property type="entry name" value="Dimerisation"/>
    <property type="match status" value="1"/>
</dbReference>
<feature type="domain" description="O-methyltransferase dimerisation" evidence="4">
    <location>
        <begin position="88"/>
        <end position="158"/>
    </location>
</feature>
<dbReference type="Proteomes" id="UP001383192">
    <property type="component" value="Unassembled WGS sequence"/>
</dbReference>
<dbReference type="InterPro" id="IPR012967">
    <property type="entry name" value="COMT_dimerisation"/>
</dbReference>
<evidence type="ECO:0000256" key="3">
    <source>
        <dbReference type="ARBA" id="ARBA00022691"/>
    </source>
</evidence>
<sequence length="267" mass="29494">MEAKHLTDLTSLIASSVQEIISTYASVGERISTLDSVEPGLFDSIAMDEVPEKITRAIQVVEAACTRLVYSVSRPGTILLSKAKAQMEVACLSAVLNAGIPDLLLDKAEGMHVQLAEMSRFTAGADRLERVMRFLASKHVFRQVKPGVYAHNRLSIKLISREPVSDVVAVSQDYLPASTRLCQALIMPDGYNESAFKQATGYGRFEYIGLPENKDKEEVWMPSSTFGVLNLVSSDFNVRWSDGTKFLALDISPKCIPGPHNLRDYYM</sequence>
<dbReference type="GO" id="GO:0032259">
    <property type="term" value="P:methylation"/>
    <property type="evidence" value="ECO:0007669"/>
    <property type="project" value="UniProtKB-KW"/>
</dbReference>
<dbReference type="PANTHER" id="PTHR43712">
    <property type="entry name" value="PUTATIVE (AFU_ORTHOLOGUE AFUA_4G14580)-RELATED"/>
    <property type="match status" value="1"/>
</dbReference>
<keyword evidence="1" id="KW-0489">Methyltransferase</keyword>